<evidence type="ECO:0000313" key="10">
    <source>
        <dbReference type="EMBL" id="RAJ31817.1"/>
    </source>
</evidence>
<evidence type="ECO:0000256" key="2">
    <source>
        <dbReference type="ARBA" id="ARBA00022448"/>
    </source>
</evidence>
<dbReference type="InterPro" id="IPR039426">
    <property type="entry name" value="TonB-dep_rcpt-like"/>
</dbReference>
<gene>
    <name evidence="10" type="ORF">LY11_01973</name>
</gene>
<evidence type="ECO:0000313" key="11">
    <source>
        <dbReference type="Proteomes" id="UP000249754"/>
    </source>
</evidence>
<dbReference type="InterPro" id="IPR008969">
    <property type="entry name" value="CarboxyPept-like_regulatory"/>
</dbReference>
<keyword evidence="5 7" id="KW-0472">Membrane</keyword>
<proteinExistence type="inferred from homology"/>
<evidence type="ECO:0000259" key="9">
    <source>
        <dbReference type="Pfam" id="PF07715"/>
    </source>
</evidence>
<comment type="similarity">
    <text evidence="7">Belongs to the TonB-dependent receptor family.</text>
</comment>
<dbReference type="NCBIfam" id="TIGR04057">
    <property type="entry name" value="SusC_RagA_signa"/>
    <property type="match status" value="1"/>
</dbReference>
<dbReference type="InterPro" id="IPR023997">
    <property type="entry name" value="TonB-dep_OMP_SusC/RagA_CS"/>
</dbReference>
<comment type="subcellular location">
    <subcellularLocation>
        <location evidence="1 7">Cell outer membrane</location>
        <topology evidence="1 7">Multi-pass membrane protein</topology>
    </subcellularLocation>
</comment>
<dbReference type="Pfam" id="PF13715">
    <property type="entry name" value="CarbopepD_reg_2"/>
    <property type="match status" value="1"/>
</dbReference>
<evidence type="ECO:0000256" key="8">
    <source>
        <dbReference type="SAM" id="SignalP"/>
    </source>
</evidence>
<keyword evidence="2 7" id="KW-0813">Transport</keyword>
<dbReference type="NCBIfam" id="TIGR04056">
    <property type="entry name" value="OMP_RagA_SusC"/>
    <property type="match status" value="1"/>
</dbReference>
<organism evidence="10 11">
    <name type="scientific">Pedobacter cryoconitis</name>
    <dbReference type="NCBI Taxonomy" id="188932"/>
    <lineage>
        <taxon>Bacteria</taxon>
        <taxon>Pseudomonadati</taxon>
        <taxon>Bacteroidota</taxon>
        <taxon>Sphingobacteriia</taxon>
        <taxon>Sphingobacteriales</taxon>
        <taxon>Sphingobacteriaceae</taxon>
        <taxon>Pedobacter</taxon>
    </lineage>
</organism>
<evidence type="ECO:0000256" key="5">
    <source>
        <dbReference type="ARBA" id="ARBA00023136"/>
    </source>
</evidence>
<reference evidence="10 11" key="1">
    <citation type="submission" date="2018-06" db="EMBL/GenBank/DDBJ databases">
        <title>Genomic Encyclopedia of Archaeal and Bacterial Type Strains, Phase II (KMG-II): from individual species to whole genera.</title>
        <authorList>
            <person name="Goeker M."/>
        </authorList>
    </citation>
    <scope>NUCLEOTIDE SEQUENCE [LARGE SCALE GENOMIC DNA]</scope>
    <source>
        <strain evidence="10 11">DSM 14825</strain>
    </source>
</reference>
<sequence length="1187" mass="129166">MQKFYLIPSLKSAKSGVKLGMVKLMMAITFFIQFSLPALAADAQTMNNTNISFTANNLTLKEVFKIIEHKSNFLIGYDNVIDTKKIVSLTVNAKSVYFILKELLKDYKGSVTQVDNNHVLIKVEKQEEVIAAVPAKPVVSAVQVEVRGVVTDMSGLPLPGVTVVDLSSGKKTGTDAEGRYFMSIVSGSKLSFNYIGYDKQEVLITSQTVVNIKLKESSNSLQEVVAIGYQKIRKSDVTGAISSVKASELNLSAPTIGQALVGKVAGVQVSQTSGAPYAGTKIRVRGIGSLNASSDPLYVIDGYPAGNNVFVNPEDIETIDILKDAASAAIYGSRASGGVVMITTKKGKDGKGRFEYDVQAGITQLGKKIKLLNGDQFEDLVINARNNSYKDLWVNAGKNWNDAMYSDNNATRTANVGNGSSVSIPEDIYNFATQQKIAPKYNTDWQDELYKNAFFQRHNLAFSGGTTNIRYFMSGGFQDQDGIVDNTAMKTLNFRSNIEADVSKRLKVGANIAYTQTNSKEVAEGRFSPMMAALLYIPYLPARDANGAPIKYGMNALANQYGFQGIENPLASVEETKSNRLGYRTTINANATYQILDGLSFKANLGTQSYNEKYDYYLPTSLSNGGGNPPYSPSSIAAANAIAQTLTQVDKLAEFTLNYDKKIGKHNFNLLGGYSAQQTNIDLIRLNAKGFTSDAIGEITDKGADPSLFTLDPLTGKSTNTLLSYFGRLSYNYNGKYFLTGSVRTDGSSRFGPLNKWGTFPSVSAGWSLSQEDWYHDFLGEQSSVKMRASWGLSGNNNIGNYNAVQTVNSPTGAVFGAGAISSAVLVGNVKDQNLGWESTSQYNVGTDVTILKNRLSFIVNYYLSRSYNLLFNQPISAVSGATSILTNLKDSKVQNKGFDFQVDGRIIQNKDFTFGVSGNISLNRNKVLDLGGASTIITAGAERSYKTHITEMGQPVGMFYGFKALGRITAENIGKVAPSASSSNPAKIGDLYFEDVNHDGVINDNDKTVIGSPYAKFTYGFALTATYKAFDFRASFNGSYGNKILDGQDYYLYNFEGSGNQYVQVADRYVSPDQPGSGLNYRPSRAGTQSNSTRLSSFYLQDGSYLRMTNATIGYNVPKLLSKRLKVENIRVFASVDNAFTLTKYKGYNPDVDYNIGTNGANLAPGVDYGNYPIARAYNLGIKLTF</sequence>
<protein>
    <submittedName>
        <fullName evidence="10">TonB-linked SusC/RagA family outer membrane protein</fullName>
    </submittedName>
</protein>
<accession>A0A327T218</accession>
<name>A0A327T218_9SPHI</name>
<feature type="signal peptide" evidence="8">
    <location>
        <begin position="1"/>
        <end position="40"/>
    </location>
</feature>
<dbReference type="RefSeq" id="WP_245952697.1">
    <property type="nucleotide sequence ID" value="NZ_QLLR01000007.1"/>
</dbReference>
<comment type="caution">
    <text evidence="10">The sequence shown here is derived from an EMBL/GenBank/DDBJ whole genome shotgun (WGS) entry which is preliminary data.</text>
</comment>
<evidence type="ECO:0000256" key="1">
    <source>
        <dbReference type="ARBA" id="ARBA00004571"/>
    </source>
</evidence>
<feature type="domain" description="TonB-dependent receptor plug" evidence="9">
    <location>
        <begin position="234"/>
        <end position="339"/>
    </location>
</feature>
<dbReference type="InterPro" id="IPR037066">
    <property type="entry name" value="Plug_dom_sf"/>
</dbReference>
<keyword evidence="8" id="KW-0732">Signal</keyword>
<keyword evidence="4 7" id="KW-0812">Transmembrane</keyword>
<dbReference type="Gene3D" id="2.40.170.20">
    <property type="entry name" value="TonB-dependent receptor, beta-barrel domain"/>
    <property type="match status" value="1"/>
</dbReference>
<dbReference type="SUPFAM" id="SSF56935">
    <property type="entry name" value="Porins"/>
    <property type="match status" value="1"/>
</dbReference>
<dbReference type="InterPro" id="IPR036942">
    <property type="entry name" value="Beta-barrel_TonB_sf"/>
</dbReference>
<dbReference type="Gene3D" id="2.60.40.1120">
    <property type="entry name" value="Carboxypeptidase-like, regulatory domain"/>
    <property type="match status" value="1"/>
</dbReference>
<dbReference type="AlphaFoldDB" id="A0A327T218"/>
<dbReference type="PROSITE" id="PS52016">
    <property type="entry name" value="TONB_DEPENDENT_REC_3"/>
    <property type="match status" value="1"/>
</dbReference>
<keyword evidence="6 7" id="KW-0998">Cell outer membrane</keyword>
<dbReference type="InterPro" id="IPR012910">
    <property type="entry name" value="Plug_dom"/>
</dbReference>
<feature type="chain" id="PRO_5016256087" evidence="8">
    <location>
        <begin position="41"/>
        <end position="1187"/>
    </location>
</feature>
<evidence type="ECO:0000256" key="4">
    <source>
        <dbReference type="ARBA" id="ARBA00022692"/>
    </source>
</evidence>
<dbReference type="Gene3D" id="2.170.130.10">
    <property type="entry name" value="TonB-dependent receptor, plug domain"/>
    <property type="match status" value="1"/>
</dbReference>
<dbReference type="SUPFAM" id="SSF49464">
    <property type="entry name" value="Carboxypeptidase regulatory domain-like"/>
    <property type="match status" value="1"/>
</dbReference>
<evidence type="ECO:0000256" key="7">
    <source>
        <dbReference type="PROSITE-ProRule" id="PRU01360"/>
    </source>
</evidence>
<dbReference type="InterPro" id="IPR023996">
    <property type="entry name" value="TonB-dep_OMP_SusC/RagA"/>
</dbReference>
<dbReference type="GO" id="GO:0009279">
    <property type="term" value="C:cell outer membrane"/>
    <property type="evidence" value="ECO:0007669"/>
    <property type="project" value="UniProtKB-SubCell"/>
</dbReference>
<keyword evidence="3 7" id="KW-1134">Transmembrane beta strand</keyword>
<evidence type="ECO:0000256" key="6">
    <source>
        <dbReference type="ARBA" id="ARBA00023237"/>
    </source>
</evidence>
<dbReference type="EMBL" id="QLLR01000007">
    <property type="protein sequence ID" value="RAJ31817.1"/>
    <property type="molecule type" value="Genomic_DNA"/>
</dbReference>
<dbReference type="Pfam" id="PF07715">
    <property type="entry name" value="Plug"/>
    <property type="match status" value="1"/>
</dbReference>
<dbReference type="Proteomes" id="UP000249754">
    <property type="component" value="Unassembled WGS sequence"/>
</dbReference>
<evidence type="ECO:0000256" key="3">
    <source>
        <dbReference type="ARBA" id="ARBA00022452"/>
    </source>
</evidence>